<comment type="caution">
    <text evidence="1">The sequence shown here is derived from an EMBL/GenBank/DDBJ whole genome shotgun (WGS) entry which is preliminary data.</text>
</comment>
<gene>
    <name evidence="1" type="ORF">G3I70_25385</name>
</gene>
<dbReference type="InterPro" id="IPR036457">
    <property type="entry name" value="PPM-type-like_dom_sf"/>
</dbReference>
<dbReference type="AlphaFoldDB" id="A0A6L9QL33"/>
<organism evidence="1 2">
    <name type="scientific">Actinomadura bangladeshensis</name>
    <dbReference type="NCBI Taxonomy" id="453573"/>
    <lineage>
        <taxon>Bacteria</taxon>
        <taxon>Bacillati</taxon>
        <taxon>Actinomycetota</taxon>
        <taxon>Actinomycetes</taxon>
        <taxon>Streptosporangiales</taxon>
        <taxon>Thermomonosporaceae</taxon>
        <taxon>Actinomadura</taxon>
    </lineage>
</organism>
<reference evidence="1 2" key="1">
    <citation type="submission" date="2020-01" db="EMBL/GenBank/DDBJ databases">
        <title>Insect and environment-associated Actinomycetes.</title>
        <authorList>
            <person name="Currrie C."/>
            <person name="Chevrette M."/>
            <person name="Carlson C."/>
            <person name="Stubbendieck R."/>
            <person name="Wendt-Pienkowski E."/>
        </authorList>
    </citation>
    <scope>NUCLEOTIDE SEQUENCE [LARGE SCALE GENOMIC DNA]</scope>
    <source>
        <strain evidence="1 2">SID10258</strain>
    </source>
</reference>
<dbReference type="Proteomes" id="UP000475532">
    <property type="component" value="Unassembled WGS sequence"/>
</dbReference>
<feature type="non-terminal residue" evidence="1">
    <location>
        <position position="1"/>
    </location>
</feature>
<feature type="non-terminal residue" evidence="1">
    <location>
        <position position="67"/>
    </location>
</feature>
<evidence type="ECO:0000313" key="1">
    <source>
        <dbReference type="EMBL" id="NEA25798.1"/>
    </source>
</evidence>
<accession>A0A6L9QL33</accession>
<dbReference type="EMBL" id="JAAGLI010000689">
    <property type="protein sequence ID" value="NEA25798.1"/>
    <property type="molecule type" value="Genomic_DNA"/>
</dbReference>
<dbReference type="Gene3D" id="3.60.40.10">
    <property type="entry name" value="PPM-type phosphatase domain"/>
    <property type="match status" value="1"/>
</dbReference>
<protein>
    <submittedName>
        <fullName evidence="1">Serine/threonine protein phosphatase</fullName>
    </submittedName>
</protein>
<dbReference type="SUPFAM" id="SSF81606">
    <property type="entry name" value="PP2C-like"/>
    <property type="match status" value="1"/>
</dbReference>
<evidence type="ECO:0000313" key="2">
    <source>
        <dbReference type="Proteomes" id="UP000475532"/>
    </source>
</evidence>
<proteinExistence type="predicted"/>
<name>A0A6L9QL33_9ACTN</name>
<sequence length="67" mass="6695">AAGASDRGRRYSRNEDALALAAHATGIAAVVSDGVGSSQRPEDASRTAADTGAAELVARLDAGEDPE</sequence>